<dbReference type="NCBIfam" id="NF002969">
    <property type="entry name" value="PRK03643.1"/>
    <property type="match status" value="1"/>
</dbReference>
<dbReference type="InterPro" id="IPR036291">
    <property type="entry name" value="NAD(P)-bd_dom_sf"/>
</dbReference>
<evidence type="ECO:0000256" key="1">
    <source>
        <dbReference type="ARBA" id="ARBA00023002"/>
    </source>
</evidence>
<dbReference type="GO" id="GO:0008926">
    <property type="term" value="F:mannitol-1-phosphate 5-dehydrogenase activity"/>
    <property type="evidence" value="ECO:0007669"/>
    <property type="project" value="TreeGrafter"/>
</dbReference>
<dbReference type="InterPro" id="IPR013118">
    <property type="entry name" value="Mannitol_DH_C"/>
</dbReference>
<dbReference type="Gene3D" id="3.40.50.720">
    <property type="entry name" value="NAD(P)-binding Rossmann-like Domain"/>
    <property type="match status" value="1"/>
</dbReference>
<keyword evidence="6" id="KW-1185">Reference proteome</keyword>
<dbReference type="AlphaFoldDB" id="A0A8X8IDU8"/>
<dbReference type="EMBL" id="FNNO01000002">
    <property type="protein sequence ID" value="SDW38287.1"/>
    <property type="molecule type" value="Genomic_DNA"/>
</dbReference>
<evidence type="ECO:0000313" key="5">
    <source>
        <dbReference type="EMBL" id="SDW38287.1"/>
    </source>
</evidence>
<comment type="caution">
    <text evidence="5">The sequence shown here is derived from an EMBL/GenBank/DDBJ whole genome shotgun (WGS) entry which is preliminary data.</text>
</comment>
<dbReference type="Gene3D" id="1.10.1040.10">
    <property type="entry name" value="N-(1-d-carboxylethyl)-l-norvaline Dehydrogenase, domain 2"/>
    <property type="match status" value="1"/>
</dbReference>
<evidence type="ECO:0000313" key="6">
    <source>
        <dbReference type="Proteomes" id="UP000198711"/>
    </source>
</evidence>
<dbReference type="PANTHER" id="PTHR30524:SF0">
    <property type="entry name" value="ALTRONATE OXIDOREDUCTASE-RELATED"/>
    <property type="match status" value="1"/>
</dbReference>
<dbReference type="Pfam" id="PF08125">
    <property type="entry name" value="Mannitol_dh_C"/>
    <property type="match status" value="1"/>
</dbReference>
<name>A0A8X8IDU8_9BACT</name>
<dbReference type="GO" id="GO:0019592">
    <property type="term" value="P:mannitol catabolic process"/>
    <property type="evidence" value="ECO:0007669"/>
    <property type="project" value="TreeGrafter"/>
</dbReference>
<dbReference type="InterPro" id="IPR008927">
    <property type="entry name" value="6-PGluconate_DH-like_C_sf"/>
</dbReference>
<dbReference type="InterPro" id="IPR013131">
    <property type="entry name" value="Mannitol_DH_N"/>
</dbReference>
<protein>
    <submittedName>
        <fullName evidence="5">Tagaturonate reductase</fullName>
    </submittedName>
</protein>
<dbReference type="InterPro" id="IPR013328">
    <property type="entry name" value="6PGD_dom2"/>
</dbReference>
<sequence>MQLSRSFLEEKGKVLPEKVLQFGTGVLLRGLPDYFINKANGQQLFNGSIVVVKSTSNGGTDAFKQQEGVFTQIERGYENGQAVERTVVNTAISRVLSAREEWEEILACASNEAMQVIISNTTEVGITLVPEDAHAERPVSFPGRLLHFLLKRFEAFNGSKEAGMAIIPTELIVGNAHKLKTILLQLAEMKGCSSDFCNWLQEANDFCNSLVDRIVPGKLGATETAALEKQLGYRDDLMIMSECYRLWAIETNSERTRKILSFSTADAGVILAPDINKFRELKLRLLNGTHTFSCGLACLAGFTTVKEAMLDETFAAFVAGLMMDEIVPLVAGGDISTEEARTFATQVIDRFRNTYIEHLWINITVQYTSKMVMRNIPLLEKYFATNGSAPTLMSLGFAAYLLFLKPGAPYKVEDDKAGLIVAYWNRQDEPGWLEALLSDKSIWGNNLTIYPGFAETIHMYLAMLTGSDAGNILRSVMDKRSESV</sequence>
<dbReference type="SUPFAM" id="SSF48179">
    <property type="entry name" value="6-phosphogluconate dehydrogenase C-terminal domain-like"/>
    <property type="match status" value="1"/>
</dbReference>
<evidence type="ECO:0000256" key="2">
    <source>
        <dbReference type="ARBA" id="ARBA00023027"/>
    </source>
</evidence>
<dbReference type="SUPFAM" id="SSF51735">
    <property type="entry name" value="NAD(P)-binding Rossmann-fold domains"/>
    <property type="match status" value="1"/>
</dbReference>
<proteinExistence type="predicted"/>
<dbReference type="PANTHER" id="PTHR30524">
    <property type="entry name" value="MANNITOL-1-PHOSPHATE 5-DEHYDROGENASE"/>
    <property type="match status" value="1"/>
</dbReference>
<reference evidence="5 6" key="1">
    <citation type="submission" date="2016-10" db="EMBL/GenBank/DDBJ databases">
        <authorList>
            <person name="Varghese N."/>
            <person name="Submissions S."/>
        </authorList>
    </citation>
    <scope>NUCLEOTIDE SEQUENCE [LARGE SCALE GENOMIC DNA]</scope>
    <source>
        <strain evidence="5 6">DSM 25353</strain>
    </source>
</reference>
<feature type="domain" description="Mannitol dehydrogenase N-terminal" evidence="3">
    <location>
        <begin position="18"/>
        <end position="256"/>
    </location>
</feature>
<accession>A0A8X8IDU8</accession>
<feature type="domain" description="Mannitol dehydrogenase C-terminal" evidence="4">
    <location>
        <begin position="274"/>
        <end position="459"/>
    </location>
</feature>
<gene>
    <name evidence="5" type="ORF">SAMN05444410_102168</name>
</gene>
<evidence type="ECO:0000259" key="4">
    <source>
        <dbReference type="Pfam" id="PF08125"/>
    </source>
</evidence>
<keyword evidence="2" id="KW-0520">NAD</keyword>
<keyword evidence="1" id="KW-0560">Oxidoreductase</keyword>
<organism evidence="5 6">
    <name type="scientific">Hydrobacter penzbergensis</name>
    <dbReference type="NCBI Taxonomy" id="1235997"/>
    <lineage>
        <taxon>Bacteria</taxon>
        <taxon>Pseudomonadati</taxon>
        <taxon>Bacteroidota</taxon>
        <taxon>Chitinophagia</taxon>
        <taxon>Chitinophagales</taxon>
        <taxon>Chitinophagaceae</taxon>
        <taxon>Hydrobacter</taxon>
    </lineage>
</organism>
<dbReference type="Proteomes" id="UP000198711">
    <property type="component" value="Unassembled WGS sequence"/>
</dbReference>
<evidence type="ECO:0000259" key="3">
    <source>
        <dbReference type="Pfam" id="PF01232"/>
    </source>
</evidence>
<dbReference type="GO" id="GO:0005829">
    <property type="term" value="C:cytosol"/>
    <property type="evidence" value="ECO:0007669"/>
    <property type="project" value="TreeGrafter"/>
</dbReference>
<dbReference type="Pfam" id="PF01232">
    <property type="entry name" value="Mannitol_dh"/>
    <property type="match status" value="1"/>
</dbReference>
<dbReference type="RefSeq" id="WP_092722277.1">
    <property type="nucleotide sequence ID" value="NZ_FNNO01000002.1"/>
</dbReference>